<reference evidence="2 3" key="1">
    <citation type="submission" date="2019-05" db="EMBL/GenBank/DDBJ databases">
        <title>Another draft genome of Portunus trituberculatus and its Hox gene families provides insights of decapod evolution.</title>
        <authorList>
            <person name="Jeong J.-H."/>
            <person name="Song I."/>
            <person name="Kim S."/>
            <person name="Choi T."/>
            <person name="Kim D."/>
            <person name="Ryu S."/>
            <person name="Kim W."/>
        </authorList>
    </citation>
    <scope>NUCLEOTIDE SEQUENCE [LARGE SCALE GENOMIC DNA]</scope>
    <source>
        <tissue evidence="2">Muscle</tissue>
    </source>
</reference>
<dbReference type="Proteomes" id="UP000324222">
    <property type="component" value="Unassembled WGS sequence"/>
</dbReference>
<feature type="region of interest" description="Disordered" evidence="1">
    <location>
        <begin position="1"/>
        <end position="64"/>
    </location>
</feature>
<keyword evidence="3" id="KW-1185">Reference proteome</keyword>
<sequence>MTLGEVTGGGDGGWETGGVGGGSWGLAGGSWSARGRGEDAGPDEEGIPPVAPRGGRQQGATSLG</sequence>
<evidence type="ECO:0000313" key="2">
    <source>
        <dbReference type="EMBL" id="MPC95129.1"/>
    </source>
</evidence>
<comment type="caution">
    <text evidence="2">The sequence shown here is derived from an EMBL/GenBank/DDBJ whole genome shotgun (WGS) entry which is preliminary data.</text>
</comment>
<accession>A0A5B7JJY9</accession>
<evidence type="ECO:0000313" key="3">
    <source>
        <dbReference type="Proteomes" id="UP000324222"/>
    </source>
</evidence>
<evidence type="ECO:0000256" key="1">
    <source>
        <dbReference type="SAM" id="MobiDB-lite"/>
    </source>
</evidence>
<dbReference type="EMBL" id="VSRR010101110">
    <property type="protein sequence ID" value="MPC95129.1"/>
    <property type="molecule type" value="Genomic_DNA"/>
</dbReference>
<dbReference type="AlphaFoldDB" id="A0A5B7JJY9"/>
<name>A0A5B7JJY9_PORTR</name>
<gene>
    <name evidence="2" type="ORF">E2C01_090325</name>
</gene>
<proteinExistence type="predicted"/>
<feature type="compositionally biased region" description="Gly residues" evidence="1">
    <location>
        <begin position="1"/>
        <end position="28"/>
    </location>
</feature>
<protein>
    <submittedName>
        <fullName evidence="2">Uncharacterized protein</fullName>
    </submittedName>
</protein>
<organism evidence="2 3">
    <name type="scientific">Portunus trituberculatus</name>
    <name type="common">Swimming crab</name>
    <name type="synonym">Neptunus trituberculatus</name>
    <dbReference type="NCBI Taxonomy" id="210409"/>
    <lineage>
        <taxon>Eukaryota</taxon>
        <taxon>Metazoa</taxon>
        <taxon>Ecdysozoa</taxon>
        <taxon>Arthropoda</taxon>
        <taxon>Crustacea</taxon>
        <taxon>Multicrustacea</taxon>
        <taxon>Malacostraca</taxon>
        <taxon>Eumalacostraca</taxon>
        <taxon>Eucarida</taxon>
        <taxon>Decapoda</taxon>
        <taxon>Pleocyemata</taxon>
        <taxon>Brachyura</taxon>
        <taxon>Eubrachyura</taxon>
        <taxon>Portunoidea</taxon>
        <taxon>Portunidae</taxon>
        <taxon>Portuninae</taxon>
        <taxon>Portunus</taxon>
    </lineage>
</organism>